<dbReference type="GO" id="GO:0016020">
    <property type="term" value="C:membrane"/>
    <property type="evidence" value="ECO:0007669"/>
    <property type="project" value="UniProtKB-SubCell"/>
</dbReference>
<reference evidence="6" key="1">
    <citation type="journal article" date="2020" name="Stud. Mycol.">
        <title>101 Dothideomycetes genomes: a test case for predicting lifestyles and emergence of pathogens.</title>
        <authorList>
            <person name="Haridas S."/>
            <person name="Albert R."/>
            <person name="Binder M."/>
            <person name="Bloem J."/>
            <person name="Labutti K."/>
            <person name="Salamov A."/>
            <person name="Andreopoulos B."/>
            <person name="Baker S."/>
            <person name="Barry K."/>
            <person name="Bills G."/>
            <person name="Bluhm B."/>
            <person name="Cannon C."/>
            <person name="Castanera R."/>
            <person name="Culley D."/>
            <person name="Daum C."/>
            <person name="Ezra D."/>
            <person name="Gonzalez J."/>
            <person name="Henrissat B."/>
            <person name="Kuo A."/>
            <person name="Liang C."/>
            <person name="Lipzen A."/>
            <person name="Lutzoni F."/>
            <person name="Magnuson J."/>
            <person name="Mondo S."/>
            <person name="Nolan M."/>
            <person name="Ohm R."/>
            <person name="Pangilinan J."/>
            <person name="Park H.-J."/>
            <person name="Ramirez L."/>
            <person name="Alfaro M."/>
            <person name="Sun H."/>
            <person name="Tritt A."/>
            <person name="Yoshinaga Y."/>
            <person name="Zwiers L.-H."/>
            <person name="Turgeon B."/>
            <person name="Goodwin S."/>
            <person name="Spatafora J."/>
            <person name="Crous P."/>
            <person name="Grigoriev I."/>
        </authorList>
    </citation>
    <scope>NUCLEOTIDE SEQUENCE</scope>
    <source>
        <strain evidence="6">CBS 122367</strain>
    </source>
</reference>
<evidence type="ECO:0000313" key="7">
    <source>
        <dbReference type="Proteomes" id="UP000799291"/>
    </source>
</evidence>
<evidence type="ECO:0000256" key="3">
    <source>
        <dbReference type="ARBA" id="ARBA00022989"/>
    </source>
</evidence>
<evidence type="ECO:0000313" key="6">
    <source>
        <dbReference type="EMBL" id="KAF2685942.1"/>
    </source>
</evidence>
<dbReference type="OrthoDB" id="2830640at2759"/>
<evidence type="ECO:0000256" key="5">
    <source>
        <dbReference type="SAM" id="Phobius"/>
    </source>
</evidence>
<dbReference type="InterPro" id="IPR045863">
    <property type="entry name" value="CorA_TM1_TM2"/>
</dbReference>
<feature type="transmembrane region" description="Helical" evidence="5">
    <location>
        <begin position="220"/>
        <end position="239"/>
    </location>
</feature>
<name>A0A6G1J601_9PLEO</name>
<proteinExistence type="predicted"/>
<evidence type="ECO:0008006" key="8">
    <source>
        <dbReference type="Google" id="ProtNLM"/>
    </source>
</evidence>
<sequence>MRVPASRSVGFDTLSLAHSHSQNVTNVVYYSLENENNIFNALLEQPGRCLQPTFFAAVLYRCHQQRVEIFRRVVDSAVITIEERSRFGGPGRLFGRQFGIDEPETESNSESMTKRLSYVQTELAIAGHLARTSVKCGEWLVKVAENDTREWEMDNVTQTLDEMEYVKRRAETVVSQLQSIQDRVQSQITFLLNTAAQNQSNYTATIALETRRDSAAMKTIAVLTILFLPGTFVATLFSMDMFQWQPDNGAEPTVSKMFWVYWIVTAPLTTLVMMIWLLWTRKSVRKLRSWERRGVENMEPELGEKRE</sequence>
<dbReference type="SUPFAM" id="SSF144083">
    <property type="entry name" value="Magnesium transport protein CorA, transmembrane region"/>
    <property type="match status" value="1"/>
</dbReference>
<evidence type="ECO:0000256" key="2">
    <source>
        <dbReference type="ARBA" id="ARBA00022692"/>
    </source>
</evidence>
<dbReference type="EMBL" id="MU005578">
    <property type="protein sequence ID" value="KAF2685942.1"/>
    <property type="molecule type" value="Genomic_DNA"/>
</dbReference>
<accession>A0A6G1J601</accession>
<keyword evidence="7" id="KW-1185">Reference proteome</keyword>
<organism evidence="6 7">
    <name type="scientific">Lentithecium fluviatile CBS 122367</name>
    <dbReference type="NCBI Taxonomy" id="1168545"/>
    <lineage>
        <taxon>Eukaryota</taxon>
        <taxon>Fungi</taxon>
        <taxon>Dikarya</taxon>
        <taxon>Ascomycota</taxon>
        <taxon>Pezizomycotina</taxon>
        <taxon>Dothideomycetes</taxon>
        <taxon>Pleosporomycetidae</taxon>
        <taxon>Pleosporales</taxon>
        <taxon>Massarineae</taxon>
        <taxon>Lentitheciaceae</taxon>
        <taxon>Lentithecium</taxon>
    </lineage>
</organism>
<comment type="subcellular location">
    <subcellularLocation>
        <location evidence="1">Membrane</location>
        <topology evidence="1">Multi-pass membrane protein</topology>
    </subcellularLocation>
</comment>
<dbReference type="Gene3D" id="1.20.58.340">
    <property type="entry name" value="Magnesium transport protein CorA, transmembrane region"/>
    <property type="match status" value="1"/>
</dbReference>
<gene>
    <name evidence="6" type="ORF">K458DRAFT_365146</name>
</gene>
<feature type="transmembrane region" description="Helical" evidence="5">
    <location>
        <begin position="259"/>
        <end position="279"/>
    </location>
</feature>
<dbReference type="Proteomes" id="UP000799291">
    <property type="component" value="Unassembled WGS sequence"/>
</dbReference>
<keyword evidence="3 5" id="KW-1133">Transmembrane helix</keyword>
<dbReference type="AlphaFoldDB" id="A0A6G1J601"/>
<evidence type="ECO:0000256" key="4">
    <source>
        <dbReference type="ARBA" id="ARBA00023136"/>
    </source>
</evidence>
<protein>
    <recommendedName>
        <fullName evidence="8">Mg2+ transporter protein</fullName>
    </recommendedName>
</protein>
<evidence type="ECO:0000256" key="1">
    <source>
        <dbReference type="ARBA" id="ARBA00004141"/>
    </source>
</evidence>
<keyword evidence="4 5" id="KW-0472">Membrane</keyword>
<keyword evidence="2 5" id="KW-0812">Transmembrane</keyword>